<dbReference type="PANTHER" id="PTHR35333:SF3">
    <property type="entry name" value="BETA-LACTAMASE-TYPE TRANSPEPTIDASE FOLD CONTAINING PROTEIN"/>
    <property type="match status" value="1"/>
</dbReference>
<dbReference type="SUPFAM" id="SSF56601">
    <property type="entry name" value="beta-lactamase/transpeptidase-like"/>
    <property type="match status" value="1"/>
</dbReference>
<dbReference type="GO" id="GO:0008800">
    <property type="term" value="F:beta-lactamase activity"/>
    <property type="evidence" value="ECO:0007669"/>
    <property type="project" value="InterPro"/>
</dbReference>
<dbReference type="Gene3D" id="3.40.710.10">
    <property type="entry name" value="DD-peptidase/beta-lactamase superfamily"/>
    <property type="match status" value="1"/>
</dbReference>
<organism evidence="3 4">
    <name type="scientific">Streptomyces botrytidirepellens</name>
    <dbReference type="NCBI Taxonomy" id="2486417"/>
    <lineage>
        <taxon>Bacteria</taxon>
        <taxon>Bacillati</taxon>
        <taxon>Actinomycetota</taxon>
        <taxon>Actinomycetes</taxon>
        <taxon>Kitasatosporales</taxon>
        <taxon>Streptomycetaceae</taxon>
        <taxon>Streptomyces</taxon>
    </lineage>
</organism>
<dbReference type="GO" id="GO:0046677">
    <property type="term" value="P:response to antibiotic"/>
    <property type="evidence" value="ECO:0007669"/>
    <property type="project" value="InterPro"/>
</dbReference>
<dbReference type="GO" id="GO:0030655">
    <property type="term" value="P:beta-lactam antibiotic catabolic process"/>
    <property type="evidence" value="ECO:0007669"/>
    <property type="project" value="InterPro"/>
</dbReference>
<evidence type="ECO:0000259" key="2">
    <source>
        <dbReference type="Pfam" id="PF13354"/>
    </source>
</evidence>
<evidence type="ECO:0000313" key="4">
    <source>
        <dbReference type="Proteomes" id="UP000275401"/>
    </source>
</evidence>
<sequence length="326" mass="33386">MDRGRGPGRRARRPAVIAVVAALAMSLLGCGVGTSAPTSPTRTQLRPSAGPRCAAGDIQGGDVDRVTEVGAPSTASVAPPAASPRTLRQALGHALAPVTRECDGEFAVALLDTRSGASAAYGNRTYDTASIVKVGILAALLLKAQDERRGLTAKERDAATVMIEHSDNGAATALWKVIGGADGFDAAQHRLGLTHTRGGRAGLWGLTRTTATDQLRLLRAVFGDGSALNANSQAYIRTLMGRITTGQDWGVSAAADAGAGTRLKNGWLPRSTTGLWDVNSIGQVTASGRTFLVAVLSDGSKNMNTGVALVEQAARAAVGAAATLRA</sequence>
<feature type="region of interest" description="Disordered" evidence="1">
    <location>
        <begin position="33"/>
        <end position="58"/>
    </location>
</feature>
<feature type="domain" description="Beta-lactamase class A catalytic" evidence="2">
    <location>
        <begin position="156"/>
        <end position="296"/>
    </location>
</feature>
<accession>A0A3M8TQU7</accession>
<dbReference type="InterPro" id="IPR000871">
    <property type="entry name" value="Beta-lactam_class-A"/>
</dbReference>
<keyword evidence="4" id="KW-1185">Reference proteome</keyword>
<evidence type="ECO:0000313" key="3">
    <source>
        <dbReference type="EMBL" id="RNF94506.1"/>
    </source>
</evidence>
<proteinExistence type="predicted"/>
<dbReference type="InterPro" id="IPR012338">
    <property type="entry name" value="Beta-lactam/transpept-like"/>
</dbReference>
<name>A0A3M8TQU7_9ACTN</name>
<dbReference type="PROSITE" id="PS51257">
    <property type="entry name" value="PROKAR_LIPOPROTEIN"/>
    <property type="match status" value="1"/>
</dbReference>
<dbReference type="Proteomes" id="UP000275401">
    <property type="component" value="Unassembled WGS sequence"/>
</dbReference>
<dbReference type="Pfam" id="PF13354">
    <property type="entry name" value="Beta-lactamase2"/>
    <property type="match status" value="1"/>
</dbReference>
<dbReference type="AlphaFoldDB" id="A0A3M8TQU7"/>
<reference evidence="3 4" key="1">
    <citation type="submission" date="2018-11" db="EMBL/GenBank/DDBJ databases">
        <title>The Potential of Streptomyces as Biocontrol Agents against the Tomato grey mould, Botrytis cinerea (Gray mold) Frontiers in Microbiology.</title>
        <authorList>
            <person name="Li D."/>
        </authorList>
    </citation>
    <scope>NUCLEOTIDE SEQUENCE [LARGE SCALE GENOMIC DNA]</scope>
    <source>
        <strain evidence="3 4">NEAU-LD23</strain>
    </source>
</reference>
<dbReference type="InterPro" id="IPR045155">
    <property type="entry name" value="Beta-lactam_cat"/>
</dbReference>
<evidence type="ECO:0000256" key="1">
    <source>
        <dbReference type="SAM" id="MobiDB-lite"/>
    </source>
</evidence>
<gene>
    <name evidence="3" type="ORF">EEJ42_38455</name>
</gene>
<dbReference type="PANTHER" id="PTHR35333">
    <property type="entry name" value="BETA-LACTAMASE"/>
    <property type="match status" value="1"/>
</dbReference>
<comment type="caution">
    <text evidence="3">The sequence shown here is derived from an EMBL/GenBank/DDBJ whole genome shotgun (WGS) entry which is preliminary data.</text>
</comment>
<protein>
    <recommendedName>
        <fullName evidence="2">Beta-lactamase class A catalytic domain-containing protein</fullName>
    </recommendedName>
</protein>
<feature type="compositionally biased region" description="Polar residues" evidence="1">
    <location>
        <begin position="35"/>
        <end position="46"/>
    </location>
</feature>
<dbReference type="EMBL" id="RIBZ01000755">
    <property type="protein sequence ID" value="RNF94506.1"/>
    <property type="molecule type" value="Genomic_DNA"/>
</dbReference>